<feature type="region of interest" description="Disordered" evidence="1">
    <location>
        <begin position="522"/>
        <end position="541"/>
    </location>
</feature>
<name>A0ABP0PFW9_9DINO</name>
<gene>
    <name evidence="2" type="ORF">CCMP2556_LOCUS36260</name>
</gene>
<accession>A0ABP0PFW9</accession>
<reference evidence="2 3" key="1">
    <citation type="submission" date="2024-02" db="EMBL/GenBank/DDBJ databases">
        <authorList>
            <person name="Chen Y."/>
            <person name="Shah S."/>
            <person name="Dougan E. K."/>
            <person name="Thang M."/>
            <person name="Chan C."/>
        </authorList>
    </citation>
    <scope>NUCLEOTIDE SEQUENCE [LARGE SCALE GENOMIC DNA]</scope>
</reference>
<sequence length="753" mass="82786">MTLSSTSIRKAPNAFHFLRQCEILQKVGHGDAGAQFEDWSKASSLVKAFSIGKQEALAVVNLQSKVHASVLKQLKIEVSKRGLRSFLTHEAIARGVFNTGFSSAVSTNEAWDHVLTNSDDQELVKLFLVRICSDWDKRPASLRKGLSFKECAEIHTCCGMYLHYIKSMEETAPADAIHGTKEKFLEQFLTSGLDAELLMSAQSTVPPGDPKSIGAFRLIIAKYETQLSMQAEDKLREAAEKVFKATFDQIKAQIDSDLKILREKLPSREAQTIELAQDMKYMKDRQMYVIASLDATVWPVSAPIMDCLTMLTNVCALNPGNVGHIQLPQVQAQTTLSAVTKHRHQVELALLKADMDFSTSLTLAFQKESARSGADKRPASQVCLIAYSGKTCKWNSSDMLQNGFLGGVPLIKVSDMEGYDAETRPGAAARVEQILASSSSSQKGIPCHKTIIEGYLDGHNFNEKDIIVWLDIIPNRFAEFGKACAQRMFDGLSPPVRYYGLFRDAQRGVVDSIEASAFSHWDSLGSSPPKSRPRQSQEAQISGLQLLTHSKSGPGWPPHIMEKFPAESVEFKELHAMKVAFENEYPPAAHASPASGTTRVRGEPDFSADGVAPIDWKRVVQLAPEATPGVDERLGFAAGRGGRPSVIVDKRMAIWLGNESDESVTWSGIEICGFGTGQFEPKIVRGGVRDVSGLAFRLRNDATLVSHNKTLMSVAHFMQHFAATSGLATIEIEDHVTEPMLQRPASCLQLSWC</sequence>
<proteinExistence type="predicted"/>
<evidence type="ECO:0000256" key="1">
    <source>
        <dbReference type="SAM" id="MobiDB-lite"/>
    </source>
</evidence>
<keyword evidence="3" id="KW-1185">Reference proteome</keyword>
<evidence type="ECO:0000313" key="2">
    <source>
        <dbReference type="EMBL" id="CAK9073610.1"/>
    </source>
</evidence>
<evidence type="ECO:0000313" key="3">
    <source>
        <dbReference type="Proteomes" id="UP001642484"/>
    </source>
</evidence>
<dbReference type="Proteomes" id="UP001642484">
    <property type="component" value="Unassembled WGS sequence"/>
</dbReference>
<dbReference type="EMBL" id="CAXAMN010022910">
    <property type="protein sequence ID" value="CAK9073610.1"/>
    <property type="molecule type" value="Genomic_DNA"/>
</dbReference>
<comment type="caution">
    <text evidence="2">The sequence shown here is derived from an EMBL/GenBank/DDBJ whole genome shotgun (WGS) entry which is preliminary data.</text>
</comment>
<feature type="compositionally biased region" description="Low complexity" evidence="1">
    <location>
        <begin position="526"/>
        <end position="537"/>
    </location>
</feature>
<organism evidence="2 3">
    <name type="scientific">Durusdinium trenchii</name>
    <dbReference type="NCBI Taxonomy" id="1381693"/>
    <lineage>
        <taxon>Eukaryota</taxon>
        <taxon>Sar</taxon>
        <taxon>Alveolata</taxon>
        <taxon>Dinophyceae</taxon>
        <taxon>Suessiales</taxon>
        <taxon>Symbiodiniaceae</taxon>
        <taxon>Durusdinium</taxon>
    </lineage>
</organism>
<protein>
    <submittedName>
        <fullName evidence="2">Uncharacterized protein</fullName>
    </submittedName>
</protein>